<proteinExistence type="predicted"/>
<dbReference type="Proteomes" id="UP001521785">
    <property type="component" value="Unassembled WGS sequence"/>
</dbReference>
<comment type="subcellular location">
    <subcellularLocation>
        <location evidence="2">Secreted</location>
    </subcellularLocation>
</comment>
<dbReference type="Gene3D" id="2.70.50.70">
    <property type="match status" value="1"/>
</dbReference>
<keyword evidence="8" id="KW-1185">Reference proteome</keyword>
<dbReference type="Pfam" id="PF03443">
    <property type="entry name" value="AA9"/>
    <property type="match status" value="1"/>
</dbReference>
<dbReference type="EMBL" id="JAKJXO020000011">
    <property type="protein sequence ID" value="KAL1598786.1"/>
    <property type="molecule type" value="Genomic_DNA"/>
</dbReference>
<dbReference type="CDD" id="cd21175">
    <property type="entry name" value="LPMO_AA9"/>
    <property type="match status" value="1"/>
</dbReference>
<feature type="signal peptide" evidence="5">
    <location>
        <begin position="1"/>
        <end position="15"/>
    </location>
</feature>
<evidence type="ECO:0000256" key="4">
    <source>
        <dbReference type="ARBA" id="ARBA00023157"/>
    </source>
</evidence>
<name>A0ABR3R2Z7_9PLEO</name>
<accession>A0ABR3R2Z7</accession>
<evidence type="ECO:0000259" key="6">
    <source>
        <dbReference type="Pfam" id="PF03443"/>
    </source>
</evidence>
<feature type="chain" id="PRO_5045871484" description="Auxiliary Activity family 9 catalytic domain-containing protein" evidence="5">
    <location>
        <begin position="16"/>
        <end position="256"/>
    </location>
</feature>
<evidence type="ECO:0000256" key="2">
    <source>
        <dbReference type="ARBA" id="ARBA00004613"/>
    </source>
</evidence>
<evidence type="ECO:0000256" key="5">
    <source>
        <dbReference type="SAM" id="SignalP"/>
    </source>
</evidence>
<sequence length="256" mass="27275">MRYILLAALPALVSAHGHVEQVKADGVLYQGWNAALQYQNPVPKTVGWKADNLDNGFVSPDAFATDAIVCHKSGTSNGAYVNIKAGNTATFYWDTWPVSHKGYNERPVIDYIADCKGDCGAVAKTSLSWTKLDQQGWISGSNPGTWATDNLIAANNTWTITIPSNLAAGNYVVRHEIIALHSAGSTNGAQAYPQCVNFAVTGSGSGKPTGGVPATSFYKASDPGILFNLYSSFSSYTIPGPALGKIAKREHAKEFQ</sequence>
<evidence type="ECO:0000256" key="3">
    <source>
        <dbReference type="ARBA" id="ARBA00022525"/>
    </source>
</evidence>
<keyword evidence="5" id="KW-0732">Signal</keyword>
<dbReference type="InterPro" id="IPR005103">
    <property type="entry name" value="AA9_LPMO"/>
</dbReference>
<dbReference type="PANTHER" id="PTHR33353">
    <property type="entry name" value="PUTATIVE (AFU_ORTHOLOGUE AFUA_1G12560)-RELATED"/>
    <property type="match status" value="1"/>
</dbReference>
<gene>
    <name evidence="7" type="ORF">SLS60_007928</name>
</gene>
<evidence type="ECO:0000256" key="1">
    <source>
        <dbReference type="ARBA" id="ARBA00001973"/>
    </source>
</evidence>
<protein>
    <recommendedName>
        <fullName evidence="6">Auxiliary Activity family 9 catalytic domain-containing protein</fullName>
    </recommendedName>
</protein>
<dbReference type="InterPro" id="IPR049892">
    <property type="entry name" value="AA9"/>
</dbReference>
<keyword evidence="3" id="KW-0964">Secreted</keyword>
<feature type="domain" description="Auxiliary Activity family 9 catalytic" evidence="6">
    <location>
        <begin position="16"/>
        <end position="234"/>
    </location>
</feature>
<keyword evidence="4" id="KW-1015">Disulfide bond</keyword>
<dbReference type="PANTHER" id="PTHR33353:SF34">
    <property type="entry name" value="ENDO-BETA-1,4-GLUCANASE D"/>
    <property type="match status" value="1"/>
</dbReference>
<evidence type="ECO:0000313" key="8">
    <source>
        <dbReference type="Proteomes" id="UP001521785"/>
    </source>
</evidence>
<comment type="caution">
    <text evidence="7">The sequence shown here is derived from an EMBL/GenBank/DDBJ whole genome shotgun (WGS) entry which is preliminary data.</text>
</comment>
<comment type="cofactor">
    <cofactor evidence="1">
        <name>Cu(2+)</name>
        <dbReference type="ChEBI" id="CHEBI:29036"/>
    </cofactor>
</comment>
<evidence type="ECO:0000313" key="7">
    <source>
        <dbReference type="EMBL" id="KAL1598786.1"/>
    </source>
</evidence>
<reference evidence="7 8" key="1">
    <citation type="submission" date="2024-02" db="EMBL/GenBank/DDBJ databases">
        <title>De novo assembly and annotation of 12 fungi associated with fruit tree decline syndrome in Ontario, Canada.</title>
        <authorList>
            <person name="Sulman M."/>
            <person name="Ellouze W."/>
            <person name="Ilyukhin E."/>
        </authorList>
    </citation>
    <scope>NUCLEOTIDE SEQUENCE [LARGE SCALE GENOMIC DNA]</scope>
    <source>
        <strain evidence="7 8">M42-189</strain>
    </source>
</reference>
<organism evidence="7 8">
    <name type="scientific">Paraconiothyrium brasiliense</name>
    <dbReference type="NCBI Taxonomy" id="300254"/>
    <lineage>
        <taxon>Eukaryota</taxon>
        <taxon>Fungi</taxon>
        <taxon>Dikarya</taxon>
        <taxon>Ascomycota</taxon>
        <taxon>Pezizomycotina</taxon>
        <taxon>Dothideomycetes</taxon>
        <taxon>Pleosporomycetidae</taxon>
        <taxon>Pleosporales</taxon>
        <taxon>Massarineae</taxon>
        <taxon>Didymosphaeriaceae</taxon>
        <taxon>Paraconiothyrium</taxon>
    </lineage>
</organism>